<dbReference type="Pfam" id="PF23572">
    <property type="entry name" value="GH3_C"/>
    <property type="match status" value="1"/>
</dbReference>
<sequence>MKLLSPAISRLARWRLARMERFLQYPLETQDQLFHHLISAAQYTEYGKKYGFSKIYTIREYKRQVPVCNYETLQPYIRRIMAGEQNILWNTPVKWFAKSSGTTSDKSKFIPVSQESLSEGHYRSGKDVLSLYYRNFPESDLMTGKTLVIGGSHQVNQLNEASFYGDLSAVMLQNMPLYAQLARTPDLSIALMDKWEEKIERMAHATMHENVMSIAGVPTWTIVLIKRLFELTGTDNLADIWPNIELYIHGGVSFTPYREQFKKLIRSPLMRYLETYNASEGFFAAQDQVLDDEGLLLFLNHGIYYEFMPMEEYGKDHPQTLQLNEVETGVNYALVISTNGGLWRYIVGDTVQFTTRYPFRIRVTGRTRCFINAFGEELIVENADKAVAAACAETGAVLNDYTAAPVYFSDGDNGAHEWLIEFDKPPADPQRFTQALDRVLQEVNSDYEAKRYKNIALRLPEVHILAPGTFNSWLKHKGKLGGQHKVPRLSNDRHYVDEVLDFISRTNKQPAV</sequence>
<reference evidence="4" key="1">
    <citation type="journal article" date="2019" name="Int. J. Syst. Evol. Microbiol.">
        <title>The Global Catalogue of Microorganisms (GCM) 10K type strain sequencing project: providing services to taxonomists for standard genome sequencing and annotation.</title>
        <authorList>
            <consortium name="The Broad Institute Genomics Platform"/>
            <consortium name="The Broad Institute Genome Sequencing Center for Infectious Disease"/>
            <person name="Wu L."/>
            <person name="Ma J."/>
        </authorList>
    </citation>
    <scope>NUCLEOTIDE SEQUENCE [LARGE SCALE GENOMIC DNA]</scope>
    <source>
        <strain evidence="4">JCM 17664</strain>
    </source>
</reference>
<dbReference type="InterPro" id="IPR055377">
    <property type="entry name" value="GH3_M"/>
</dbReference>
<protein>
    <submittedName>
        <fullName evidence="3">GH3 auxin-responsive promoter family protein</fullName>
    </submittedName>
</protein>
<keyword evidence="4" id="KW-1185">Reference proteome</keyword>
<dbReference type="Proteomes" id="UP001501207">
    <property type="component" value="Unassembled WGS sequence"/>
</dbReference>
<name>A0ABP8G4T9_9BACT</name>
<organism evidence="3 4">
    <name type="scientific">Compostibacter hankyongensis</name>
    <dbReference type="NCBI Taxonomy" id="1007089"/>
    <lineage>
        <taxon>Bacteria</taxon>
        <taxon>Pseudomonadati</taxon>
        <taxon>Bacteroidota</taxon>
        <taxon>Chitinophagia</taxon>
        <taxon>Chitinophagales</taxon>
        <taxon>Chitinophagaceae</taxon>
        <taxon>Compostibacter</taxon>
    </lineage>
</organism>
<feature type="domain" description="GH3 middle" evidence="1">
    <location>
        <begin position="297"/>
        <end position="366"/>
    </location>
</feature>
<evidence type="ECO:0000313" key="4">
    <source>
        <dbReference type="Proteomes" id="UP001501207"/>
    </source>
</evidence>
<feature type="domain" description="GH3 C-terminal" evidence="2">
    <location>
        <begin position="381"/>
        <end position="493"/>
    </location>
</feature>
<dbReference type="InterPro" id="IPR055378">
    <property type="entry name" value="GH3_C"/>
</dbReference>
<proteinExistence type="predicted"/>
<evidence type="ECO:0000259" key="1">
    <source>
        <dbReference type="Pfam" id="PF23571"/>
    </source>
</evidence>
<evidence type="ECO:0000259" key="2">
    <source>
        <dbReference type="Pfam" id="PF23572"/>
    </source>
</evidence>
<dbReference type="EMBL" id="BAABFN010000020">
    <property type="protein sequence ID" value="GAA4317323.1"/>
    <property type="molecule type" value="Genomic_DNA"/>
</dbReference>
<comment type="caution">
    <text evidence="3">The sequence shown here is derived from an EMBL/GenBank/DDBJ whole genome shotgun (WGS) entry which is preliminary data.</text>
</comment>
<evidence type="ECO:0000313" key="3">
    <source>
        <dbReference type="EMBL" id="GAA4317323.1"/>
    </source>
</evidence>
<dbReference type="Pfam" id="PF23571">
    <property type="entry name" value="GH3_M"/>
    <property type="match status" value="1"/>
</dbReference>
<accession>A0ABP8G4T9</accession>
<dbReference type="InterPro" id="IPR004993">
    <property type="entry name" value="GH3"/>
</dbReference>
<dbReference type="RefSeq" id="WP_344980663.1">
    <property type="nucleotide sequence ID" value="NZ_BAABFN010000020.1"/>
</dbReference>
<dbReference type="Pfam" id="PF03321">
    <property type="entry name" value="GH3"/>
    <property type="match status" value="1"/>
</dbReference>
<dbReference type="PANTHER" id="PTHR31901:SF9">
    <property type="entry name" value="GH3 DOMAIN-CONTAINING PROTEIN"/>
    <property type="match status" value="1"/>
</dbReference>
<gene>
    <name evidence="3" type="ORF">GCM10023143_29310</name>
</gene>
<dbReference type="PANTHER" id="PTHR31901">
    <property type="entry name" value="GH3 DOMAIN-CONTAINING PROTEIN"/>
    <property type="match status" value="1"/>
</dbReference>